<dbReference type="InterPro" id="IPR017853">
    <property type="entry name" value="GH"/>
</dbReference>
<evidence type="ECO:0000259" key="3">
    <source>
        <dbReference type="SMART" id="SM00642"/>
    </source>
</evidence>
<dbReference type="Pfam" id="PF09087">
    <property type="entry name" value="Cyc-maltodext_N"/>
    <property type="match status" value="1"/>
</dbReference>
<evidence type="ECO:0000256" key="2">
    <source>
        <dbReference type="ARBA" id="ARBA00023295"/>
    </source>
</evidence>
<dbReference type="SUPFAM" id="SSF81296">
    <property type="entry name" value="E set domains"/>
    <property type="match status" value="1"/>
</dbReference>
<dbReference type="GO" id="GO:0016798">
    <property type="term" value="F:hydrolase activity, acting on glycosyl bonds"/>
    <property type="evidence" value="ECO:0007669"/>
    <property type="project" value="UniProtKB-KW"/>
</dbReference>
<dbReference type="InterPro" id="IPR013783">
    <property type="entry name" value="Ig-like_fold"/>
</dbReference>
<dbReference type="PANTHER" id="PTHR10357">
    <property type="entry name" value="ALPHA-AMYLASE FAMILY MEMBER"/>
    <property type="match status" value="1"/>
</dbReference>
<dbReference type="InterPro" id="IPR015171">
    <property type="entry name" value="Cyc-maltodext_N"/>
</dbReference>
<dbReference type="InterPro" id="IPR006047">
    <property type="entry name" value="GH13_cat_dom"/>
</dbReference>
<dbReference type="InterPro" id="IPR013780">
    <property type="entry name" value="Glyco_hydro_b"/>
</dbReference>
<sequence>MKNSIVTSFLGLFFMIGYGQQVKIEPPNWWVGMKHNTIQLMLHRENISAYDVTIKSNEVKLLKSQKTDNPNYLFLTLDLSKLTGAGQIPLHFSAKTEKDFVLNYEIKEREDKALQIKGFDASDVIYLITPDRFANGDPSNDIVKGLNETQIDRKDDYGRHGGDLKGIIDHLDYIEEMGFTAIWPTPLLINDMKSSSYHGYAITDLYAVDPRFGTLEEYIDLSRKAKEKGIKLVMDQVANHIGREHWWMKDLPSKDWVNYQDEFLNDSTVVTNHRRTVNQDIYASEKDKKLMAEGWFVPSMPDMNQKNPLLAEYLIQNSIWWIETLQLGGIRQDTYPYPDKEFMSDWAGSIMKEYPEFSIVGEEWSYNPLLVGYWQQGAKNKDGYESNLTSTMDFPLQKAIVDGVNEEESWGTGLVKIYEGLANDFAYAHPEKIMAFLDNHDMDRAFTQLKKDPVKLKMALGYLLALPRIPQIYYGTEVLIENSAKPGDHGLIRTDFPGGWKGDKVNAFTGNGLSKDQLEMQSFLKNVLRYRKNSQAIHQGKLIHFGPENGVYALFRISEEETYIVILNKNEKAIELDLSRFEEIGLNDKKVRDIISGSTKTWNKSLKIGQKGITLLSTKLN</sequence>
<evidence type="ECO:0000313" key="4">
    <source>
        <dbReference type="EMBL" id="MFD1314832.1"/>
    </source>
</evidence>
<protein>
    <submittedName>
        <fullName evidence="4">Glycoside hydrolase family 13 protein</fullName>
        <ecNumber evidence="4">3.2.1.-</ecNumber>
    </submittedName>
</protein>
<dbReference type="PANTHER" id="PTHR10357:SF210">
    <property type="entry name" value="MALTODEXTRIN GLUCOSIDASE"/>
    <property type="match status" value="1"/>
</dbReference>
<dbReference type="Pfam" id="PF00128">
    <property type="entry name" value="Alpha-amylase"/>
    <property type="match status" value="1"/>
</dbReference>
<dbReference type="Gene3D" id="2.60.40.10">
    <property type="entry name" value="Immunoglobulins"/>
    <property type="match status" value="1"/>
</dbReference>
<name>A0ABW3XZ24_9FLAO</name>
<dbReference type="SUPFAM" id="SSF51445">
    <property type="entry name" value="(Trans)glycosidases"/>
    <property type="match status" value="1"/>
</dbReference>
<dbReference type="Proteomes" id="UP001597201">
    <property type="component" value="Unassembled WGS sequence"/>
</dbReference>
<organism evidence="4 5">
    <name type="scientific">Namhaeicola litoreus</name>
    <dbReference type="NCBI Taxonomy" id="1052145"/>
    <lineage>
        <taxon>Bacteria</taxon>
        <taxon>Pseudomonadati</taxon>
        <taxon>Bacteroidota</taxon>
        <taxon>Flavobacteriia</taxon>
        <taxon>Flavobacteriales</taxon>
        <taxon>Flavobacteriaceae</taxon>
        <taxon>Namhaeicola</taxon>
    </lineage>
</organism>
<accession>A0ABW3XZ24</accession>
<reference evidence="5" key="1">
    <citation type="journal article" date="2019" name="Int. J. Syst. Evol. Microbiol.">
        <title>The Global Catalogue of Microorganisms (GCM) 10K type strain sequencing project: providing services to taxonomists for standard genome sequencing and annotation.</title>
        <authorList>
            <consortium name="The Broad Institute Genomics Platform"/>
            <consortium name="The Broad Institute Genome Sequencing Center for Infectious Disease"/>
            <person name="Wu L."/>
            <person name="Ma J."/>
        </authorList>
    </citation>
    <scope>NUCLEOTIDE SEQUENCE [LARGE SCALE GENOMIC DNA]</scope>
    <source>
        <strain evidence="5">CCUG 61485</strain>
    </source>
</reference>
<dbReference type="CDD" id="cd11340">
    <property type="entry name" value="AmyAc_bac_CMD_like_3"/>
    <property type="match status" value="1"/>
</dbReference>
<feature type="domain" description="Glycosyl hydrolase family 13 catalytic" evidence="3">
    <location>
        <begin position="127"/>
        <end position="531"/>
    </location>
</feature>
<gene>
    <name evidence="4" type="ORF">ACFQ39_04335</name>
</gene>
<dbReference type="InterPro" id="IPR019492">
    <property type="entry name" value="Cyclo-malto-dextrinase_C"/>
</dbReference>
<evidence type="ECO:0000256" key="1">
    <source>
        <dbReference type="ARBA" id="ARBA00022801"/>
    </source>
</evidence>
<evidence type="ECO:0000313" key="5">
    <source>
        <dbReference type="Proteomes" id="UP001597201"/>
    </source>
</evidence>
<dbReference type="EC" id="3.2.1.-" evidence="4"/>
<keyword evidence="2 4" id="KW-0326">Glycosidase</keyword>
<dbReference type="InterPro" id="IPR014756">
    <property type="entry name" value="Ig_E-set"/>
</dbReference>
<comment type="caution">
    <text evidence="4">The sequence shown here is derived from an EMBL/GenBank/DDBJ whole genome shotgun (WGS) entry which is preliminary data.</text>
</comment>
<dbReference type="SMART" id="SM00642">
    <property type="entry name" value="Aamy"/>
    <property type="match status" value="1"/>
</dbReference>
<dbReference type="RefSeq" id="WP_377176758.1">
    <property type="nucleotide sequence ID" value="NZ_JBHTMY010000002.1"/>
</dbReference>
<keyword evidence="1 4" id="KW-0378">Hydrolase</keyword>
<dbReference type="SUPFAM" id="SSF51011">
    <property type="entry name" value="Glycosyl hydrolase domain"/>
    <property type="match status" value="1"/>
</dbReference>
<dbReference type="Gene3D" id="2.60.40.1180">
    <property type="entry name" value="Golgi alpha-mannosidase II"/>
    <property type="match status" value="1"/>
</dbReference>
<keyword evidence="5" id="KW-1185">Reference proteome</keyword>
<dbReference type="Gene3D" id="3.20.20.80">
    <property type="entry name" value="Glycosidases"/>
    <property type="match status" value="1"/>
</dbReference>
<dbReference type="Pfam" id="PF10438">
    <property type="entry name" value="Cyc-maltodext_C"/>
    <property type="match status" value="1"/>
</dbReference>
<proteinExistence type="predicted"/>
<dbReference type="EMBL" id="JBHTMY010000002">
    <property type="protein sequence ID" value="MFD1314832.1"/>
    <property type="molecule type" value="Genomic_DNA"/>
</dbReference>